<dbReference type="Gene3D" id="3.30.420.10">
    <property type="entry name" value="Ribonuclease H-like superfamily/Ribonuclease H"/>
    <property type="match status" value="1"/>
</dbReference>
<dbReference type="EMBL" id="PJQY01001299">
    <property type="protein sequence ID" value="PQQ03852.1"/>
    <property type="molecule type" value="Genomic_DNA"/>
</dbReference>
<gene>
    <name evidence="2" type="ORF">Pyn_36900</name>
</gene>
<dbReference type="GO" id="GO:0003676">
    <property type="term" value="F:nucleic acid binding"/>
    <property type="evidence" value="ECO:0007669"/>
    <property type="project" value="InterPro"/>
</dbReference>
<dbReference type="Pfam" id="PF13456">
    <property type="entry name" value="RVT_3"/>
    <property type="match status" value="1"/>
</dbReference>
<evidence type="ECO:0000313" key="2">
    <source>
        <dbReference type="EMBL" id="PQQ03852.1"/>
    </source>
</evidence>
<dbReference type="AlphaFoldDB" id="A0A314Y9D3"/>
<dbReference type="FunFam" id="3.30.420.10:FF:000076">
    <property type="entry name" value="RBR-type E3 ubiquitin transferase"/>
    <property type="match status" value="1"/>
</dbReference>
<dbReference type="PANTHER" id="PTHR46387">
    <property type="entry name" value="POLYNUCLEOTIDYL TRANSFERASE, RIBONUCLEASE H-LIKE SUPERFAMILY PROTEIN"/>
    <property type="match status" value="1"/>
</dbReference>
<name>A0A314Y9D3_PRUYE</name>
<protein>
    <recommendedName>
        <fullName evidence="1">RNase H type-1 domain-containing protein</fullName>
    </recommendedName>
</protein>
<evidence type="ECO:0000259" key="1">
    <source>
        <dbReference type="PROSITE" id="PS50879"/>
    </source>
</evidence>
<evidence type="ECO:0000313" key="3">
    <source>
        <dbReference type="Proteomes" id="UP000250321"/>
    </source>
</evidence>
<comment type="caution">
    <text evidence="2">The sequence shown here is derived from an EMBL/GenBank/DDBJ whole genome shotgun (WGS) entry which is preliminary data.</text>
</comment>
<dbReference type="STRING" id="2094558.A0A314Y9D3"/>
<dbReference type="GO" id="GO:0004523">
    <property type="term" value="F:RNA-DNA hybrid ribonuclease activity"/>
    <property type="evidence" value="ECO:0007669"/>
    <property type="project" value="InterPro"/>
</dbReference>
<dbReference type="CDD" id="cd09279">
    <property type="entry name" value="RNase_HI_like"/>
    <property type="match status" value="1"/>
</dbReference>
<dbReference type="InterPro" id="IPR036397">
    <property type="entry name" value="RNaseH_sf"/>
</dbReference>
<organism evidence="2 3">
    <name type="scientific">Prunus yedoensis var. nudiflora</name>
    <dbReference type="NCBI Taxonomy" id="2094558"/>
    <lineage>
        <taxon>Eukaryota</taxon>
        <taxon>Viridiplantae</taxon>
        <taxon>Streptophyta</taxon>
        <taxon>Embryophyta</taxon>
        <taxon>Tracheophyta</taxon>
        <taxon>Spermatophyta</taxon>
        <taxon>Magnoliopsida</taxon>
        <taxon>eudicotyledons</taxon>
        <taxon>Gunneridae</taxon>
        <taxon>Pentapetalae</taxon>
        <taxon>rosids</taxon>
        <taxon>fabids</taxon>
        <taxon>Rosales</taxon>
        <taxon>Rosaceae</taxon>
        <taxon>Amygdaloideae</taxon>
        <taxon>Amygdaleae</taxon>
        <taxon>Prunus</taxon>
    </lineage>
</organism>
<dbReference type="InterPro" id="IPR012337">
    <property type="entry name" value="RNaseH-like_sf"/>
</dbReference>
<dbReference type="OrthoDB" id="2016287at2759"/>
<accession>A0A314Y9D3</accession>
<proteinExistence type="predicted"/>
<dbReference type="SUPFAM" id="SSF53098">
    <property type="entry name" value="Ribonuclease H-like"/>
    <property type="match status" value="1"/>
</dbReference>
<reference evidence="2 3" key="1">
    <citation type="submission" date="2018-02" db="EMBL/GenBank/DDBJ databases">
        <title>Draft genome of wild Prunus yedoensis var. nudiflora.</title>
        <authorList>
            <person name="Baek S."/>
            <person name="Kim J.-H."/>
            <person name="Choi K."/>
            <person name="Kim G.-B."/>
            <person name="Cho A."/>
            <person name="Jang H."/>
            <person name="Shin C.-H."/>
            <person name="Yu H.-J."/>
            <person name="Mun J.-H."/>
        </authorList>
    </citation>
    <scope>NUCLEOTIDE SEQUENCE [LARGE SCALE GENOMIC DNA]</scope>
    <source>
        <strain evidence="3">cv. Jeju island</strain>
        <tissue evidence="2">Leaf</tissue>
    </source>
</reference>
<sequence length="221" mass="24079">MIFLASLCSAQLKTRVQKVKHLLRMHPKRDPVNCVEQKLDDLSRKHAKIDHFAVLESPPLNHGSCILMFDGASKGNPGLAGAGAVLRADDGSLICKVREGLGIATNNVAEYRAVILGLKCALRKGFSKIVVQGDSKLVCMQVQGLWKVKNQNMSDLYEEVKKLKDKFLSFKISHVLRGRNSEADAQANLAITLADGQVQEVSGSSLNDSPPLVMLGFVSEN</sequence>
<keyword evidence="3" id="KW-1185">Reference proteome</keyword>
<dbReference type="PROSITE" id="PS50879">
    <property type="entry name" value="RNASE_H_1"/>
    <property type="match status" value="1"/>
</dbReference>
<dbReference type="PANTHER" id="PTHR46387:SF2">
    <property type="entry name" value="RIBONUCLEASE HI"/>
    <property type="match status" value="1"/>
</dbReference>
<dbReference type="InterPro" id="IPR002156">
    <property type="entry name" value="RNaseH_domain"/>
</dbReference>
<feature type="domain" description="RNase H type-1" evidence="1">
    <location>
        <begin position="61"/>
        <end position="192"/>
    </location>
</feature>
<dbReference type="Proteomes" id="UP000250321">
    <property type="component" value="Unassembled WGS sequence"/>
</dbReference>